<protein>
    <submittedName>
        <fullName evidence="2">Uncharacterized protein</fullName>
    </submittedName>
</protein>
<reference evidence="2 3" key="1">
    <citation type="submission" date="2019-12" db="EMBL/GenBank/DDBJ databases">
        <authorList>
            <person name="Alioto T."/>
            <person name="Alioto T."/>
            <person name="Gomez Garrido J."/>
        </authorList>
    </citation>
    <scope>NUCLEOTIDE SEQUENCE [LARGE SCALE GENOMIC DNA]</scope>
</reference>
<name>A0A8S0UEY7_OLEEU</name>
<dbReference type="AlphaFoldDB" id="A0A8S0UEY7"/>
<gene>
    <name evidence="2" type="ORF">OLEA9_A062840</name>
</gene>
<evidence type="ECO:0000313" key="2">
    <source>
        <dbReference type="EMBL" id="CAA3018208.1"/>
    </source>
</evidence>
<sequence>TLFMKSPPFLRISLGSGSNGPSGEGFVKSPSVSAAVSYYFPFSFPPTPLSLKGEGEYLEFREPSNSYPSDDCMLLLALIMGSPENSSIGAACDEDAGGDGDGDRSGSS</sequence>
<evidence type="ECO:0000313" key="3">
    <source>
        <dbReference type="Proteomes" id="UP000594638"/>
    </source>
</evidence>
<dbReference type="EMBL" id="CACTIH010007798">
    <property type="protein sequence ID" value="CAA3018208.1"/>
    <property type="molecule type" value="Genomic_DNA"/>
</dbReference>
<comment type="caution">
    <text evidence="2">The sequence shown here is derived from an EMBL/GenBank/DDBJ whole genome shotgun (WGS) entry which is preliminary data.</text>
</comment>
<dbReference type="Gramene" id="OE9A062840T1">
    <property type="protein sequence ID" value="OE9A062840C1"/>
    <property type="gene ID" value="OE9A062840"/>
</dbReference>
<proteinExistence type="predicted"/>
<accession>A0A8S0UEY7</accession>
<organism evidence="2 3">
    <name type="scientific">Olea europaea subsp. europaea</name>
    <dbReference type="NCBI Taxonomy" id="158383"/>
    <lineage>
        <taxon>Eukaryota</taxon>
        <taxon>Viridiplantae</taxon>
        <taxon>Streptophyta</taxon>
        <taxon>Embryophyta</taxon>
        <taxon>Tracheophyta</taxon>
        <taxon>Spermatophyta</taxon>
        <taxon>Magnoliopsida</taxon>
        <taxon>eudicotyledons</taxon>
        <taxon>Gunneridae</taxon>
        <taxon>Pentapetalae</taxon>
        <taxon>asterids</taxon>
        <taxon>lamiids</taxon>
        <taxon>Lamiales</taxon>
        <taxon>Oleaceae</taxon>
        <taxon>Oleeae</taxon>
        <taxon>Olea</taxon>
    </lineage>
</organism>
<keyword evidence="3" id="KW-1185">Reference proteome</keyword>
<dbReference type="Proteomes" id="UP000594638">
    <property type="component" value="Unassembled WGS sequence"/>
</dbReference>
<evidence type="ECO:0000256" key="1">
    <source>
        <dbReference type="SAM" id="MobiDB-lite"/>
    </source>
</evidence>
<feature type="non-terminal residue" evidence="2">
    <location>
        <position position="1"/>
    </location>
</feature>
<feature type="region of interest" description="Disordered" evidence="1">
    <location>
        <begin position="88"/>
        <end position="108"/>
    </location>
</feature>